<accession>A0A1I7SJM7</accession>
<proteinExistence type="predicted"/>
<evidence type="ECO:0000313" key="1">
    <source>
        <dbReference type="Proteomes" id="UP000095284"/>
    </source>
</evidence>
<dbReference type="WBParaSite" id="BXY_1325200.1">
    <property type="protein sequence ID" value="BXY_1325200.1"/>
    <property type="gene ID" value="BXY_1325200"/>
</dbReference>
<dbReference type="Proteomes" id="UP000095284">
    <property type="component" value="Unplaced"/>
</dbReference>
<name>A0A1I7SJM7_BURXY</name>
<reference evidence="2" key="1">
    <citation type="submission" date="2016-11" db="UniProtKB">
        <authorList>
            <consortium name="WormBaseParasite"/>
        </authorList>
    </citation>
    <scope>IDENTIFICATION</scope>
</reference>
<organism evidence="1 2">
    <name type="scientific">Bursaphelenchus xylophilus</name>
    <name type="common">Pinewood nematode worm</name>
    <name type="synonym">Aphelenchoides xylophilus</name>
    <dbReference type="NCBI Taxonomy" id="6326"/>
    <lineage>
        <taxon>Eukaryota</taxon>
        <taxon>Metazoa</taxon>
        <taxon>Ecdysozoa</taxon>
        <taxon>Nematoda</taxon>
        <taxon>Chromadorea</taxon>
        <taxon>Rhabditida</taxon>
        <taxon>Tylenchina</taxon>
        <taxon>Tylenchomorpha</taxon>
        <taxon>Aphelenchoidea</taxon>
        <taxon>Aphelenchoididae</taxon>
        <taxon>Bursaphelenchus</taxon>
    </lineage>
</organism>
<evidence type="ECO:0000313" key="2">
    <source>
        <dbReference type="WBParaSite" id="BXY_1325200.1"/>
    </source>
</evidence>
<dbReference type="AlphaFoldDB" id="A0A1I7SJM7"/>
<protein>
    <submittedName>
        <fullName evidence="2">Transposase</fullName>
    </submittedName>
</protein>
<sequence length="29" mass="3302">MLSDDEWHDATSDGIFDDASGVYESIRNR</sequence>